<evidence type="ECO:0000313" key="2">
    <source>
        <dbReference type="EnsemblPlants" id="KQK93326"/>
    </source>
</evidence>
<dbReference type="EnsemblPlants" id="KQK93326">
    <property type="protein sequence ID" value="KQK93326"/>
    <property type="gene ID" value="SETIT_027113mg"/>
</dbReference>
<feature type="region of interest" description="Disordered" evidence="1">
    <location>
        <begin position="26"/>
        <end position="53"/>
    </location>
</feature>
<dbReference type="InParanoid" id="K3ZKK7"/>
<organism evidence="2 3">
    <name type="scientific">Setaria italica</name>
    <name type="common">Foxtail millet</name>
    <name type="synonym">Panicum italicum</name>
    <dbReference type="NCBI Taxonomy" id="4555"/>
    <lineage>
        <taxon>Eukaryota</taxon>
        <taxon>Viridiplantae</taxon>
        <taxon>Streptophyta</taxon>
        <taxon>Embryophyta</taxon>
        <taxon>Tracheophyta</taxon>
        <taxon>Spermatophyta</taxon>
        <taxon>Magnoliopsida</taxon>
        <taxon>Liliopsida</taxon>
        <taxon>Poales</taxon>
        <taxon>Poaceae</taxon>
        <taxon>PACMAD clade</taxon>
        <taxon>Panicoideae</taxon>
        <taxon>Panicodae</taxon>
        <taxon>Paniceae</taxon>
        <taxon>Cenchrinae</taxon>
        <taxon>Setaria</taxon>
    </lineage>
</organism>
<dbReference type="HOGENOM" id="CLU_2709530_0_0_1"/>
<sequence length="88" mass="10077">MTMTRSWECRSLTAPAMRKLGLSFRRWRSSTRSSSTSTKPRATPSTKPRATPRSICSSPTMVNCDEVMNKLIFFSCVTYHHNSCLIHY</sequence>
<dbReference type="Gramene" id="KQK93326">
    <property type="protein sequence ID" value="KQK93326"/>
    <property type="gene ID" value="SETIT_027113mg"/>
</dbReference>
<reference evidence="3" key="1">
    <citation type="journal article" date="2012" name="Nat. Biotechnol.">
        <title>Reference genome sequence of the model plant Setaria.</title>
        <authorList>
            <person name="Bennetzen J.L."/>
            <person name="Schmutz J."/>
            <person name="Wang H."/>
            <person name="Percifield R."/>
            <person name="Hawkins J."/>
            <person name="Pontaroli A.C."/>
            <person name="Estep M."/>
            <person name="Feng L."/>
            <person name="Vaughn J.N."/>
            <person name="Grimwood J."/>
            <person name="Jenkins J."/>
            <person name="Barry K."/>
            <person name="Lindquist E."/>
            <person name="Hellsten U."/>
            <person name="Deshpande S."/>
            <person name="Wang X."/>
            <person name="Wu X."/>
            <person name="Mitros T."/>
            <person name="Triplett J."/>
            <person name="Yang X."/>
            <person name="Ye C.Y."/>
            <person name="Mauro-Herrera M."/>
            <person name="Wang L."/>
            <person name="Li P."/>
            <person name="Sharma M."/>
            <person name="Sharma R."/>
            <person name="Ronald P.C."/>
            <person name="Panaud O."/>
            <person name="Kellogg E.A."/>
            <person name="Brutnell T.P."/>
            <person name="Doust A.N."/>
            <person name="Tuskan G.A."/>
            <person name="Rokhsar D."/>
            <person name="Devos K.M."/>
        </authorList>
    </citation>
    <scope>NUCLEOTIDE SEQUENCE [LARGE SCALE GENOMIC DNA]</scope>
    <source>
        <strain evidence="3">cv. Yugu1</strain>
    </source>
</reference>
<proteinExistence type="predicted"/>
<reference evidence="2" key="2">
    <citation type="submission" date="2018-08" db="UniProtKB">
        <authorList>
            <consortium name="EnsemblPlants"/>
        </authorList>
    </citation>
    <scope>IDENTIFICATION</scope>
    <source>
        <strain evidence="2">Yugu1</strain>
    </source>
</reference>
<accession>K3ZKK7</accession>
<name>K3ZKK7_SETIT</name>
<dbReference type="AlphaFoldDB" id="K3ZKK7"/>
<keyword evidence="3" id="KW-1185">Reference proteome</keyword>
<protein>
    <submittedName>
        <fullName evidence="2">Uncharacterized protein</fullName>
    </submittedName>
</protein>
<dbReference type="EMBL" id="AGNK02004601">
    <property type="status" value="NOT_ANNOTATED_CDS"/>
    <property type="molecule type" value="Genomic_DNA"/>
</dbReference>
<evidence type="ECO:0000256" key="1">
    <source>
        <dbReference type="SAM" id="MobiDB-lite"/>
    </source>
</evidence>
<feature type="compositionally biased region" description="Low complexity" evidence="1">
    <location>
        <begin position="30"/>
        <end position="49"/>
    </location>
</feature>
<dbReference type="Proteomes" id="UP000004995">
    <property type="component" value="Unassembled WGS sequence"/>
</dbReference>
<evidence type="ECO:0000313" key="3">
    <source>
        <dbReference type="Proteomes" id="UP000004995"/>
    </source>
</evidence>